<feature type="domain" description="Glycosyltransferase subfamily 4-like N-terminal" evidence="2">
    <location>
        <begin position="19"/>
        <end position="182"/>
    </location>
</feature>
<dbReference type="PANTHER" id="PTHR45947">
    <property type="entry name" value="SULFOQUINOVOSYL TRANSFERASE SQD2"/>
    <property type="match status" value="1"/>
</dbReference>
<dbReference type="EMBL" id="MUGY01000004">
    <property type="protein sequence ID" value="OXA97009.1"/>
    <property type="molecule type" value="Genomic_DNA"/>
</dbReference>
<name>A0A086ANI2_FLAHY</name>
<accession>A0A086ANI2</accession>
<dbReference type="GO" id="GO:0016757">
    <property type="term" value="F:glycosyltransferase activity"/>
    <property type="evidence" value="ECO:0007669"/>
    <property type="project" value="InterPro"/>
</dbReference>
<comment type="caution">
    <text evidence="3">The sequence shown here is derived from an EMBL/GenBank/DDBJ whole genome shotgun (WGS) entry which is preliminary data.</text>
</comment>
<dbReference type="Proteomes" id="UP000198424">
    <property type="component" value="Unassembled WGS sequence"/>
</dbReference>
<sequence>MKIAFLTPEYPHPKTGNSGGIGTSIKNLAIGLLEHNVSVRVLVYGQKEDATFYDDGILVQQIKNIKLKGLSWFLTRKKLERIINRLFLDKEIDLVEAPDWTGISSFIKPKSCPLIIRLNGSDTYFCHLDNRPVKWINKFHEKRALKNADRLLSVSQFTADKTNAIFGLNKEFTIIPNPIETNLFQINNVSSKKEKTILYFGSLIRKKGLLELPLIFNKVIENNPKAKLILVGKDVPDIISGNSSTWQMMQELFSEKAKMNVDYLGSVPYSEIKTKIEEATVCVFPSFAEALPVSWLEAMAMQKSVVASNIGWANEMIIDGESGFLVSPKNHDLFAYRITQLLDDSSLGSEMGEKARDRVKKLFDIDKVAKDNIEFYKSLILKS</sequence>
<feature type="domain" description="Glycosyl transferase family 1" evidence="1">
    <location>
        <begin position="189"/>
        <end position="357"/>
    </location>
</feature>
<dbReference type="PANTHER" id="PTHR45947:SF3">
    <property type="entry name" value="SULFOQUINOVOSYL TRANSFERASE SQD2"/>
    <property type="match status" value="1"/>
</dbReference>
<evidence type="ECO:0000259" key="2">
    <source>
        <dbReference type="Pfam" id="PF13439"/>
    </source>
</evidence>
<dbReference type="GO" id="GO:0016787">
    <property type="term" value="F:hydrolase activity"/>
    <property type="evidence" value="ECO:0007669"/>
    <property type="project" value="UniProtKB-KW"/>
</dbReference>
<evidence type="ECO:0000313" key="4">
    <source>
        <dbReference type="EMBL" id="OXA97009.1"/>
    </source>
</evidence>
<evidence type="ECO:0000313" key="5">
    <source>
        <dbReference type="Proteomes" id="UP000028712"/>
    </source>
</evidence>
<organism evidence="3 5">
    <name type="scientific">Flavobacterium hydatis</name>
    <name type="common">Cytophaga aquatilis</name>
    <dbReference type="NCBI Taxonomy" id="991"/>
    <lineage>
        <taxon>Bacteria</taxon>
        <taxon>Pseudomonadati</taxon>
        <taxon>Bacteroidota</taxon>
        <taxon>Flavobacteriia</taxon>
        <taxon>Flavobacteriales</taxon>
        <taxon>Flavobacteriaceae</taxon>
        <taxon>Flavobacterium</taxon>
    </lineage>
</organism>
<dbReference type="Pfam" id="PF00534">
    <property type="entry name" value="Glycos_transf_1"/>
    <property type="match status" value="1"/>
</dbReference>
<keyword evidence="6" id="KW-1185">Reference proteome</keyword>
<evidence type="ECO:0000259" key="1">
    <source>
        <dbReference type="Pfam" id="PF00534"/>
    </source>
</evidence>
<dbReference type="Pfam" id="PF13439">
    <property type="entry name" value="Glyco_transf_4"/>
    <property type="match status" value="1"/>
</dbReference>
<dbReference type="InterPro" id="IPR028098">
    <property type="entry name" value="Glyco_trans_4-like_N"/>
</dbReference>
<protein>
    <submittedName>
        <fullName evidence="3">Glycoside hydrolase</fullName>
    </submittedName>
</protein>
<dbReference type="InterPro" id="IPR050194">
    <property type="entry name" value="Glycosyltransferase_grp1"/>
</dbReference>
<dbReference type="Proteomes" id="UP000028712">
    <property type="component" value="Unassembled WGS sequence"/>
</dbReference>
<evidence type="ECO:0000313" key="6">
    <source>
        <dbReference type="Proteomes" id="UP000198424"/>
    </source>
</evidence>
<dbReference type="Gene3D" id="3.40.50.2000">
    <property type="entry name" value="Glycogen Phosphorylase B"/>
    <property type="match status" value="2"/>
</dbReference>
<proteinExistence type="predicted"/>
<dbReference type="AlphaFoldDB" id="A0A086ANI2"/>
<gene>
    <name evidence="4" type="ORF">B0A62_07105</name>
    <name evidence="3" type="ORF">IW20_04910</name>
</gene>
<dbReference type="EMBL" id="JPRM01000006">
    <property type="protein sequence ID" value="KFF18246.1"/>
    <property type="molecule type" value="Genomic_DNA"/>
</dbReference>
<dbReference type="STRING" id="991.IW20_04910"/>
<reference evidence="3 5" key="1">
    <citation type="submission" date="2014-07" db="EMBL/GenBank/DDBJ databases">
        <title>Genome of Flavobacterium hydatis DSM 2063.</title>
        <authorList>
            <person name="Pipes S.E."/>
            <person name="Stropko S.J."/>
            <person name="Newman J.D."/>
        </authorList>
    </citation>
    <scope>NUCLEOTIDE SEQUENCE [LARGE SCALE GENOMIC DNA]</scope>
    <source>
        <strain evidence="3 5">DSM 2063</strain>
    </source>
</reference>
<dbReference type="OrthoDB" id="502646at2"/>
<evidence type="ECO:0000313" key="3">
    <source>
        <dbReference type="EMBL" id="KFF18246.1"/>
    </source>
</evidence>
<dbReference type="InterPro" id="IPR001296">
    <property type="entry name" value="Glyco_trans_1"/>
</dbReference>
<keyword evidence="3" id="KW-0378">Hydrolase</keyword>
<dbReference type="CDD" id="cd03801">
    <property type="entry name" value="GT4_PimA-like"/>
    <property type="match status" value="1"/>
</dbReference>
<reference evidence="4 6" key="2">
    <citation type="submission" date="2016-11" db="EMBL/GenBank/DDBJ databases">
        <title>Whole genomes of Flavobacteriaceae.</title>
        <authorList>
            <person name="Stine C."/>
            <person name="Li C."/>
            <person name="Tadesse D."/>
        </authorList>
    </citation>
    <scope>NUCLEOTIDE SEQUENCE [LARGE SCALE GENOMIC DNA]</scope>
    <source>
        <strain evidence="4 6">ATCC 29551</strain>
    </source>
</reference>
<dbReference type="eggNOG" id="COG0438">
    <property type="taxonomic scope" value="Bacteria"/>
</dbReference>
<dbReference type="RefSeq" id="WP_035619507.1">
    <property type="nucleotide sequence ID" value="NZ_JBEWQG010000011.1"/>
</dbReference>
<dbReference type="SUPFAM" id="SSF53756">
    <property type="entry name" value="UDP-Glycosyltransferase/glycogen phosphorylase"/>
    <property type="match status" value="1"/>
</dbReference>